<accession>A0A485CY04</accession>
<organism evidence="1 2">
    <name type="scientific">Kluyvera cryocrescens</name>
    <name type="common">Kluyvera citrophila</name>
    <dbReference type="NCBI Taxonomy" id="580"/>
    <lineage>
        <taxon>Bacteria</taxon>
        <taxon>Pseudomonadati</taxon>
        <taxon>Pseudomonadota</taxon>
        <taxon>Gammaproteobacteria</taxon>
        <taxon>Enterobacterales</taxon>
        <taxon>Enterobacteriaceae</taxon>
        <taxon>Kluyvera</taxon>
    </lineage>
</organism>
<dbReference type="AlphaFoldDB" id="A0A485CY04"/>
<name>A0A485CY04_KLUCR</name>
<sequence length="206" mass="21092">MMATMALVADESVVQDSTAAQTTAQAATLLATTSETTAEASTLQVASTDSLENSTLVLAFSSLPTASGQAVYQILDAQGNLIATGTLTTDATTLTASINLDNAVLHDGQYSVLLQDTAGNALNSEFSTVLTSVAVTPEASAAGVTVEGQIAEIALGSLWSTITFANESGQQVTETAAAGCRKPYRGFTVRWFCTPMAATAIPCVRA</sequence>
<evidence type="ECO:0000313" key="1">
    <source>
        <dbReference type="EMBL" id="VFS89423.1"/>
    </source>
</evidence>
<dbReference type="EMBL" id="CAADJD010000031">
    <property type="protein sequence ID" value="VFS89423.1"/>
    <property type="molecule type" value="Genomic_DNA"/>
</dbReference>
<reference evidence="1 2" key="1">
    <citation type="submission" date="2019-03" db="EMBL/GenBank/DDBJ databases">
        <authorList>
            <consortium name="Pathogen Informatics"/>
        </authorList>
    </citation>
    <scope>NUCLEOTIDE SEQUENCE [LARGE SCALE GENOMIC DNA]</scope>
    <source>
        <strain evidence="1 2">NCTC12993</strain>
    </source>
</reference>
<dbReference type="Proteomes" id="UP000401081">
    <property type="component" value="Unassembled WGS sequence"/>
</dbReference>
<proteinExistence type="predicted"/>
<keyword evidence="2" id="KW-1185">Reference proteome</keyword>
<evidence type="ECO:0000313" key="2">
    <source>
        <dbReference type="Proteomes" id="UP000401081"/>
    </source>
</evidence>
<gene>
    <name evidence="1" type="ORF">NCTC12993_07271</name>
</gene>
<protein>
    <submittedName>
        <fullName evidence="1">Uncharacterized protein</fullName>
    </submittedName>
</protein>